<organism evidence="2 3">
    <name type="scientific">Geodia barretti</name>
    <name type="common">Barrett's horny sponge</name>
    <dbReference type="NCBI Taxonomy" id="519541"/>
    <lineage>
        <taxon>Eukaryota</taxon>
        <taxon>Metazoa</taxon>
        <taxon>Porifera</taxon>
        <taxon>Demospongiae</taxon>
        <taxon>Heteroscleromorpha</taxon>
        <taxon>Tetractinellida</taxon>
        <taxon>Astrophorina</taxon>
        <taxon>Geodiidae</taxon>
        <taxon>Geodia</taxon>
    </lineage>
</organism>
<keyword evidence="1" id="KW-0732">Signal</keyword>
<dbReference type="Proteomes" id="UP001174909">
    <property type="component" value="Unassembled WGS sequence"/>
</dbReference>
<keyword evidence="3" id="KW-1185">Reference proteome</keyword>
<evidence type="ECO:0000313" key="2">
    <source>
        <dbReference type="EMBL" id="CAI8028496.1"/>
    </source>
</evidence>
<evidence type="ECO:0000313" key="3">
    <source>
        <dbReference type="Proteomes" id="UP001174909"/>
    </source>
</evidence>
<feature type="non-terminal residue" evidence="2">
    <location>
        <position position="40"/>
    </location>
</feature>
<dbReference type="EMBL" id="CASHTH010002339">
    <property type="protein sequence ID" value="CAI8028496.1"/>
    <property type="molecule type" value="Genomic_DNA"/>
</dbReference>
<name>A0AA35WTL2_GEOBA</name>
<reference evidence="2" key="1">
    <citation type="submission" date="2023-03" db="EMBL/GenBank/DDBJ databases">
        <authorList>
            <person name="Steffen K."/>
            <person name="Cardenas P."/>
        </authorList>
    </citation>
    <scope>NUCLEOTIDE SEQUENCE</scope>
</reference>
<comment type="caution">
    <text evidence="2">The sequence shown here is derived from an EMBL/GenBank/DDBJ whole genome shotgun (WGS) entry which is preliminary data.</text>
</comment>
<feature type="signal peptide" evidence="1">
    <location>
        <begin position="1"/>
        <end position="19"/>
    </location>
</feature>
<proteinExistence type="predicted"/>
<evidence type="ECO:0000256" key="1">
    <source>
        <dbReference type="SAM" id="SignalP"/>
    </source>
</evidence>
<accession>A0AA35WTL2</accession>
<sequence>MGVGNLLFLLAALLRVARPDLLACCSNANSDQLCHSICTA</sequence>
<dbReference type="AlphaFoldDB" id="A0AA35WTL2"/>
<feature type="chain" id="PRO_5041359846" evidence="1">
    <location>
        <begin position="20"/>
        <end position="40"/>
    </location>
</feature>
<protein>
    <submittedName>
        <fullName evidence="2">Uncharacterized protein</fullName>
    </submittedName>
</protein>
<gene>
    <name evidence="2" type="ORF">GBAR_LOCUS16247</name>
</gene>